<evidence type="ECO:0000313" key="2">
    <source>
        <dbReference type="EMBL" id="KAL2722035.1"/>
    </source>
</evidence>
<organism evidence="2 3">
    <name type="scientific">Vespula maculifrons</name>
    <name type="common">Eastern yellow jacket</name>
    <name type="synonym">Wasp</name>
    <dbReference type="NCBI Taxonomy" id="7453"/>
    <lineage>
        <taxon>Eukaryota</taxon>
        <taxon>Metazoa</taxon>
        <taxon>Ecdysozoa</taxon>
        <taxon>Arthropoda</taxon>
        <taxon>Hexapoda</taxon>
        <taxon>Insecta</taxon>
        <taxon>Pterygota</taxon>
        <taxon>Neoptera</taxon>
        <taxon>Endopterygota</taxon>
        <taxon>Hymenoptera</taxon>
        <taxon>Apocrita</taxon>
        <taxon>Aculeata</taxon>
        <taxon>Vespoidea</taxon>
        <taxon>Vespidae</taxon>
        <taxon>Vespinae</taxon>
        <taxon>Vespula</taxon>
    </lineage>
</organism>
<name>A0ABD2AQ70_VESMC</name>
<feature type="compositionally biased region" description="Basic and acidic residues" evidence="1">
    <location>
        <begin position="32"/>
        <end position="63"/>
    </location>
</feature>
<dbReference type="AlphaFoldDB" id="A0ABD2AQ70"/>
<keyword evidence="3" id="KW-1185">Reference proteome</keyword>
<comment type="caution">
    <text evidence="2">The sequence shown here is derived from an EMBL/GenBank/DDBJ whole genome shotgun (WGS) entry which is preliminary data.</text>
</comment>
<dbReference type="Proteomes" id="UP001607303">
    <property type="component" value="Unassembled WGS sequence"/>
</dbReference>
<feature type="region of interest" description="Disordered" evidence="1">
    <location>
        <begin position="30"/>
        <end position="63"/>
    </location>
</feature>
<sequence length="63" mass="7110">MVKKAATQNLRYLIVLTEKQRLTSVLYNTSRNLEKGKKVSHEEASKGEGKAHPKSDLTHEMEG</sequence>
<evidence type="ECO:0000256" key="1">
    <source>
        <dbReference type="SAM" id="MobiDB-lite"/>
    </source>
</evidence>
<proteinExistence type="predicted"/>
<dbReference type="EMBL" id="JAYRBN010000116">
    <property type="protein sequence ID" value="KAL2722035.1"/>
    <property type="molecule type" value="Genomic_DNA"/>
</dbReference>
<accession>A0ABD2AQ70</accession>
<protein>
    <submittedName>
        <fullName evidence="2">Uncharacterized protein</fullName>
    </submittedName>
</protein>
<evidence type="ECO:0000313" key="3">
    <source>
        <dbReference type="Proteomes" id="UP001607303"/>
    </source>
</evidence>
<gene>
    <name evidence="2" type="ORF">V1477_020855</name>
</gene>
<reference evidence="2 3" key="1">
    <citation type="journal article" date="2024" name="Ann. Entomol. Soc. Am.">
        <title>Genomic analyses of the southern and eastern yellowjacket wasps (Hymenoptera: Vespidae) reveal evolutionary signatures of social life.</title>
        <authorList>
            <person name="Catto M.A."/>
            <person name="Caine P.B."/>
            <person name="Orr S.E."/>
            <person name="Hunt B.G."/>
            <person name="Goodisman M.A.D."/>
        </authorList>
    </citation>
    <scope>NUCLEOTIDE SEQUENCE [LARGE SCALE GENOMIC DNA]</scope>
    <source>
        <strain evidence="2">232</strain>
        <tissue evidence="2">Head and thorax</tissue>
    </source>
</reference>